<dbReference type="Proteomes" id="UP000267223">
    <property type="component" value="Unassembled WGS sequence"/>
</dbReference>
<evidence type="ECO:0000313" key="3">
    <source>
        <dbReference type="Proteomes" id="UP000267223"/>
    </source>
</evidence>
<keyword evidence="3" id="KW-1185">Reference proteome</keyword>
<dbReference type="AlphaFoldDB" id="A0A3M9NCE0"/>
<gene>
    <name evidence="2" type="ORF">EFY79_12855</name>
</gene>
<protein>
    <submittedName>
        <fullName evidence="2">Uncharacterized protein</fullName>
    </submittedName>
</protein>
<accession>A0A3M9NCE0</accession>
<feature type="compositionally biased region" description="Polar residues" evidence="1">
    <location>
        <begin position="12"/>
        <end position="28"/>
    </location>
</feature>
<evidence type="ECO:0000313" key="2">
    <source>
        <dbReference type="EMBL" id="RNI35411.1"/>
    </source>
</evidence>
<dbReference type="EMBL" id="RJJR01000010">
    <property type="protein sequence ID" value="RNI35411.1"/>
    <property type="molecule type" value="Genomic_DNA"/>
</dbReference>
<proteinExistence type="predicted"/>
<feature type="region of interest" description="Disordered" evidence="1">
    <location>
        <begin position="1"/>
        <end position="51"/>
    </location>
</feature>
<sequence length="68" mass="7562">MKEKNSLGAPSHQGTQRLTKRTAPSSPSGLRVKEKKQSWHTKPPSAQRFTKGLVRATETFIASIRENS</sequence>
<organism evidence="2 3">
    <name type="scientific">Hanamia caeni</name>
    <dbReference type="NCBI Taxonomy" id="2294116"/>
    <lineage>
        <taxon>Bacteria</taxon>
        <taxon>Pseudomonadati</taxon>
        <taxon>Bacteroidota</taxon>
        <taxon>Chitinophagia</taxon>
        <taxon>Chitinophagales</taxon>
        <taxon>Chitinophagaceae</taxon>
        <taxon>Hanamia</taxon>
    </lineage>
</organism>
<evidence type="ECO:0000256" key="1">
    <source>
        <dbReference type="SAM" id="MobiDB-lite"/>
    </source>
</evidence>
<name>A0A3M9NCE0_9BACT</name>
<comment type="caution">
    <text evidence="2">The sequence shown here is derived from an EMBL/GenBank/DDBJ whole genome shotgun (WGS) entry which is preliminary data.</text>
</comment>
<reference evidence="2 3" key="1">
    <citation type="submission" date="2018-11" db="EMBL/GenBank/DDBJ databases">
        <title>Draft genome sequence of Ferruginibacter sp. BO-59.</title>
        <authorList>
            <person name="Im W.T."/>
        </authorList>
    </citation>
    <scope>NUCLEOTIDE SEQUENCE [LARGE SCALE GENOMIC DNA]</scope>
    <source>
        <strain evidence="2 3">BO-59</strain>
    </source>
</reference>